<gene>
    <name evidence="1" type="ORF">SDC9_179542</name>
</gene>
<proteinExistence type="predicted"/>
<organism evidence="1">
    <name type="scientific">bioreactor metagenome</name>
    <dbReference type="NCBI Taxonomy" id="1076179"/>
    <lineage>
        <taxon>unclassified sequences</taxon>
        <taxon>metagenomes</taxon>
        <taxon>ecological metagenomes</taxon>
    </lineage>
</organism>
<dbReference type="AlphaFoldDB" id="A0A645H0R6"/>
<protein>
    <submittedName>
        <fullName evidence="1">Uncharacterized protein</fullName>
    </submittedName>
</protein>
<dbReference type="EMBL" id="VSSQ01083868">
    <property type="protein sequence ID" value="MPN32066.1"/>
    <property type="molecule type" value="Genomic_DNA"/>
</dbReference>
<accession>A0A645H0R6</accession>
<sequence>MPRRRVAAHEPEAVRGDELPFLDRHRSPLGIGDLRADVERRLFAAPGEFRPVIDRQPPRVVKVQIGEALLAAGQQAGVRQSGAVVFGGEAGDVERRLHRLAQGGCGKIRGTGVSLALAEIDGDADPLVAVVFDGLDFAATNADRLPESFGDIDLAVAGAGFPGVVQHILGVGAQRIERMREPRVGVLRSGFS</sequence>
<name>A0A645H0R6_9ZZZZ</name>
<reference evidence="1" key="1">
    <citation type="submission" date="2019-08" db="EMBL/GenBank/DDBJ databases">
        <authorList>
            <person name="Kucharzyk K."/>
            <person name="Murdoch R.W."/>
            <person name="Higgins S."/>
            <person name="Loffler F."/>
        </authorList>
    </citation>
    <scope>NUCLEOTIDE SEQUENCE</scope>
</reference>
<comment type="caution">
    <text evidence="1">The sequence shown here is derived from an EMBL/GenBank/DDBJ whole genome shotgun (WGS) entry which is preliminary data.</text>
</comment>
<evidence type="ECO:0000313" key="1">
    <source>
        <dbReference type="EMBL" id="MPN32066.1"/>
    </source>
</evidence>